<proteinExistence type="predicted"/>
<dbReference type="STRING" id="670487.Ocepr_2167"/>
<dbReference type="PANTHER" id="PTHR42866:SF1">
    <property type="entry name" value="SPORE COAT POLYSACCHARIDE BIOSYNTHESIS PROTEIN SPSF"/>
    <property type="match status" value="1"/>
</dbReference>
<dbReference type="EMBL" id="CP002361">
    <property type="protein sequence ID" value="ADR37616.1"/>
    <property type="molecule type" value="Genomic_DNA"/>
</dbReference>
<accession>E4U5E2</accession>
<name>E4U5E2_OCEP5</name>
<keyword evidence="1" id="KW-0548">Nucleotidyltransferase</keyword>
<reference evidence="2" key="1">
    <citation type="submission" date="2010-11" db="EMBL/GenBank/DDBJ databases">
        <title>The complete sequence of chromosome of Oceanithermus profundus DSM 14977.</title>
        <authorList>
            <consortium name="US DOE Joint Genome Institute (JGI-PGF)"/>
            <person name="Lucas S."/>
            <person name="Copeland A."/>
            <person name="Lapidus A."/>
            <person name="Bruce D."/>
            <person name="Goodwin L."/>
            <person name="Pitluck S."/>
            <person name="Kyrpides N."/>
            <person name="Mavromatis K."/>
            <person name="Pagani I."/>
            <person name="Ivanova N."/>
            <person name="Zhang X."/>
            <person name="Brettin T."/>
            <person name="Detter J.C."/>
            <person name="Tapia R."/>
            <person name="Han C."/>
            <person name="Land M."/>
            <person name="Hauser L."/>
            <person name="Markowitz V."/>
            <person name="Cheng J.-F."/>
            <person name="Hugenholtz P."/>
            <person name="Woyke T."/>
            <person name="Wu D."/>
            <person name="Tindall B."/>
            <person name="Faehnrich R."/>
            <person name="Brambilla E."/>
            <person name="Klenk H.-P."/>
            <person name="Eisen J.A."/>
        </authorList>
    </citation>
    <scope>NUCLEOTIDE SEQUENCE [LARGE SCALE GENOMIC DNA]</scope>
    <source>
        <strain evidence="2">DSM 14977 / NBRC 100410 / VKM B-2274 / 506</strain>
    </source>
</reference>
<dbReference type="AlphaFoldDB" id="E4U5E2"/>
<dbReference type="SUPFAM" id="SSF53448">
    <property type="entry name" value="Nucleotide-diphospho-sugar transferases"/>
    <property type="match status" value="1"/>
</dbReference>
<dbReference type="Gene3D" id="3.90.550.10">
    <property type="entry name" value="Spore Coat Polysaccharide Biosynthesis Protein SpsA, Chain A"/>
    <property type="match status" value="1"/>
</dbReference>
<keyword evidence="2" id="KW-1185">Reference proteome</keyword>
<dbReference type="Pfam" id="PF02348">
    <property type="entry name" value="CTP_transf_3"/>
    <property type="match status" value="1"/>
</dbReference>
<dbReference type="RefSeq" id="WP_013458786.1">
    <property type="nucleotide sequence ID" value="NC_014761.1"/>
</dbReference>
<dbReference type="GO" id="GO:0016779">
    <property type="term" value="F:nucleotidyltransferase activity"/>
    <property type="evidence" value="ECO:0007669"/>
    <property type="project" value="UniProtKB-KW"/>
</dbReference>
<dbReference type="InterPro" id="IPR029044">
    <property type="entry name" value="Nucleotide-diphossugar_trans"/>
</dbReference>
<dbReference type="Proteomes" id="UP000008722">
    <property type="component" value="Chromosome"/>
</dbReference>
<evidence type="ECO:0000313" key="2">
    <source>
        <dbReference type="Proteomes" id="UP000008722"/>
    </source>
</evidence>
<dbReference type="InterPro" id="IPR003329">
    <property type="entry name" value="Cytidylyl_trans"/>
</dbReference>
<evidence type="ECO:0000313" key="1">
    <source>
        <dbReference type="EMBL" id="ADR37616.1"/>
    </source>
</evidence>
<dbReference type="GO" id="GO:0005829">
    <property type="term" value="C:cytosol"/>
    <property type="evidence" value="ECO:0007669"/>
    <property type="project" value="TreeGrafter"/>
</dbReference>
<protein>
    <submittedName>
        <fullName evidence="1">Acylneuraminate cytidylyltransferase</fullName>
    </submittedName>
</protein>
<dbReference type="PANTHER" id="PTHR42866">
    <property type="entry name" value="3-DEOXY-MANNO-OCTULOSONATE CYTIDYLYLTRANSFERASE"/>
    <property type="match status" value="1"/>
</dbReference>
<keyword evidence="1" id="KW-0808">Transferase</keyword>
<dbReference type="OrthoDB" id="9815559at2"/>
<dbReference type="CDD" id="cd02518">
    <property type="entry name" value="GT2_SpsF"/>
    <property type="match status" value="1"/>
</dbReference>
<reference evidence="1 2" key="2">
    <citation type="journal article" date="2011" name="Stand. Genomic Sci.">
        <title>Complete genome sequence of Oceanithermus profundus type strain (506).</title>
        <authorList>
            <person name="Pati A."/>
            <person name="Zhang X."/>
            <person name="Lapidus A."/>
            <person name="Nolan M."/>
            <person name="Lucas S."/>
            <person name="Del Rio T.G."/>
            <person name="Tice H."/>
            <person name="Cheng J.F."/>
            <person name="Tapia R."/>
            <person name="Han C."/>
            <person name="Goodwin L."/>
            <person name="Pitluck S."/>
            <person name="Liolios K."/>
            <person name="Pagani I."/>
            <person name="Ivanova N."/>
            <person name="Mavromatis K."/>
            <person name="Chen A."/>
            <person name="Palaniappan K."/>
            <person name="Hauser L."/>
            <person name="Jeffries C.D."/>
            <person name="Brambilla E.M."/>
            <person name="Rohl A."/>
            <person name="Mwirichia R."/>
            <person name="Rohde M."/>
            <person name="Tindall B.J."/>
            <person name="Sikorski J."/>
            <person name="Wirth R."/>
            <person name="Goker M."/>
            <person name="Woyke T."/>
            <person name="Detter J.C."/>
            <person name="Bristow J."/>
            <person name="Eisen J.A."/>
            <person name="Markowitz V."/>
            <person name="Hugenholtz P."/>
            <person name="Kyrpides N.C."/>
            <person name="Klenk H.P."/>
            <person name="Land M."/>
        </authorList>
    </citation>
    <scope>NUCLEOTIDE SEQUENCE [LARGE SCALE GENOMIC DNA]</scope>
    <source>
        <strain evidence="2">DSM 14977 / NBRC 100410 / VKM B-2274 / 506</strain>
    </source>
</reference>
<dbReference type="HOGENOM" id="CLU_072501_0_0_0"/>
<dbReference type="eggNOG" id="COG1861">
    <property type="taxonomic scope" value="Bacteria"/>
</dbReference>
<dbReference type="KEGG" id="opr:Ocepr_2167"/>
<organism evidence="1 2">
    <name type="scientific">Oceanithermus profundus (strain DSM 14977 / NBRC 100410 / VKM B-2274 / 506)</name>
    <dbReference type="NCBI Taxonomy" id="670487"/>
    <lineage>
        <taxon>Bacteria</taxon>
        <taxon>Thermotogati</taxon>
        <taxon>Deinococcota</taxon>
        <taxon>Deinococci</taxon>
        <taxon>Thermales</taxon>
        <taxon>Thermaceae</taxon>
        <taxon>Oceanithermus</taxon>
    </lineage>
</organism>
<sequence>MSDSKPRVVAIVQARMGSTRLPGKVMLPLAGRPMIHHVVERLGRVPEIDEVIVATSTLERERPLVEYLEGIGIPVFRGSEQDVLERYYIAAQNYNADIVVRITADCPLLSPAITSRTIRVFLREYPKYEYASNARIRSFPRGTDTEVFSFSVLKKAHIEAARPYEREHVTPYIWMNPEQFAIKDIISPVDLQSLRLTVDEKEDYLLARAVYDSLYPDDPYFDIGEILQLFLLNPDMIKINQNIDQKEIGQ</sequence>
<gene>
    <name evidence="1" type="ordered locus">Ocepr_2167</name>
</gene>